<evidence type="ECO:0000313" key="3">
    <source>
        <dbReference type="Proteomes" id="UP000324705"/>
    </source>
</evidence>
<evidence type="ECO:0000313" key="2">
    <source>
        <dbReference type="EMBL" id="VAI40341.1"/>
    </source>
</evidence>
<organism evidence="2 3">
    <name type="scientific">Triticum turgidum subsp. durum</name>
    <name type="common">Durum wheat</name>
    <name type="synonym">Triticum durum</name>
    <dbReference type="NCBI Taxonomy" id="4567"/>
    <lineage>
        <taxon>Eukaryota</taxon>
        <taxon>Viridiplantae</taxon>
        <taxon>Streptophyta</taxon>
        <taxon>Embryophyta</taxon>
        <taxon>Tracheophyta</taxon>
        <taxon>Spermatophyta</taxon>
        <taxon>Magnoliopsida</taxon>
        <taxon>Liliopsida</taxon>
        <taxon>Poales</taxon>
        <taxon>Poaceae</taxon>
        <taxon>BOP clade</taxon>
        <taxon>Pooideae</taxon>
        <taxon>Triticodae</taxon>
        <taxon>Triticeae</taxon>
        <taxon>Triticinae</taxon>
        <taxon>Triticum</taxon>
    </lineage>
</organism>
<name>A0A9R1AU62_TRITD</name>
<dbReference type="AlphaFoldDB" id="A0A9R1AU62"/>
<keyword evidence="1" id="KW-0812">Transmembrane</keyword>
<protein>
    <recommendedName>
        <fullName evidence="4">Mitochondrial import receptor subunit TOM22 homolog</fullName>
    </recommendedName>
</protein>
<accession>A0A9R1AU62</accession>
<gene>
    <name evidence="2" type="ORF">TRITD_5Bv1G247690</name>
</gene>
<proteinExistence type="predicted"/>
<evidence type="ECO:0008006" key="4">
    <source>
        <dbReference type="Google" id="ProtNLM"/>
    </source>
</evidence>
<dbReference type="CDD" id="cd22884">
    <property type="entry name" value="TOM22"/>
    <property type="match status" value="1"/>
</dbReference>
<keyword evidence="1" id="KW-0472">Membrane</keyword>
<dbReference type="Gramene" id="TRITD5Bv1G247690.1">
    <property type="protein sequence ID" value="TRITD5Bv1G247690.1"/>
    <property type="gene ID" value="TRITD5Bv1G247690"/>
</dbReference>
<dbReference type="PANTHER" id="PTHR46867:SF4">
    <property type="entry name" value="MITOCHONDRIAL IMPORT RECEPTOR SUBUNIT TOM9-2"/>
    <property type="match status" value="1"/>
</dbReference>
<sequence>MESAMTTWTAVASSVADQGRKLAAAAGPTCSTVAEKGRQVCSTAAETGRQACSCAAEVGRQAGTVAWKLTRSTGKAAWIAGTSFLVLVAPLMILTDREAAFNEMYNARTEYQTLLGPPSW</sequence>
<keyword evidence="3" id="KW-1185">Reference proteome</keyword>
<keyword evidence="1" id="KW-1133">Transmembrane helix</keyword>
<dbReference type="EMBL" id="LT934120">
    <property type="protein sequence ID" value="VAI40341.1"/>
    <property type="molecule type" value="Genomic_DNA"/>
</dbReference>
<evidence type="ECO:0000256" key="1">
    <source>
        <dbReference type="SAM" id="Phobius"/>
    </source>
</evidence>
<dbReference type="InterPro" id="IPR017411">
    <property type="entry name" value="Tom22_pln"/>
</dbReference>
<dbReference type="PANTHER" id="PTHR46867">
    <property type="entry name" value="MITOCHONDRIAL IMPORT RECEPTOR SUBUNIT TOM9-2"/>
    <property type="match status" value="1"/>
</dbReference>
<feature type="transmembrane region" description="Helical" evidence="1">
    <location>
        <begin position="76"/>
        <end position="94"/>
    </location>
</feature>
<reference evidence="2 3" key="1">
    <citation type="submission" date="2017-09" db="EMBL/GenBank/DDBJ databases">
        <authorList>
            <consortium name="International Durum Wheat Genome Sequencing Consortium (IDWGSC)"/>
            <person name="Milanesi L."/>
        </authorList>
    </citation>
    <scope>NUCLEOTIDE SEQUENCE [LARGE SCALE GENOMIC DNA]</scope>
    <source>
        <strain evidence="3">cv. Svevo</strain>
    </source>
</reference>
<dbReference type="Proteomes" id="UP000324705">
    <property type="component" value="Chromosome 5B"/>
</dbReference>